<dbReference type="InterPro" id="IPR011055">
    <property type="entry name" value="Dup_hybrid_motif"/>
</dbReference>
<name>A0A6S6T854_9BACT</name>
<keyword evidence="2" id="KW-0732">Signal</keyword>
<accession>A0A6S6T854</accession>
<reference evidence="4" key="1">
    <citation type="submission" date="2020-01" db="EMBL/GenBank/DDBJ databases">
        <authorList>
            <person name="Meier V. D."/>
            <person name="Meier V D."/>
        </authorList>
    </citation>
    <scope>NUCLEOTIDE SEQUENCE</scope>
    <source>
        <strain evidence="4">HLG_WM_MAG_12</strain>
    </source>
</reference>
<feature type="signal peptide" evidence="2">
    <location>
        <begin position="1"/>
        <end position="19"/>
    </location>
</feature>
<dbReference type="Gene3D" id="2.70.70.10">
    <property type="entry name" value="Glucose Permease (Domain IIA)"/>
    <property type="match status" value="1"/>
</dbReference>
<dbReference type="InterPro" id="IPR016047">
    <property type="entry name" value="M23ase_b-sheet_dom"/>
</dbReference>
<feature type="coiled-coil region" evidence="1">
    <location>
        <begin position="178"/>
        <end position="230"/>
    </location>
</feature>
<evidence type="ECO:0000256" key="2">
    <source>
        <dbReference type="SAM" id="SignalP"/>
    </source>
</evidence>
<keyword evidence="1" id="KW-0175">Coiled coil</keyword>
<feature type="coiled-coil region" evidence="1">
    <location>
        <begin position="38"/>
        <end position="114"/>
    </location>
</feature>
<dbReference type="CDD" id="cd12797">
    <property type="entry name" value="M23_peptidase"/>
    <property type="match status" value="1"/>
</dbReference>
<dbReference type="Pfam" id="PF01551">
    <property type="entry name" value="Peptidase_M23"/>
    <property type="match status" value="1"/>
</dbReference>
<evidence type="ECO:0000313" key="4">
    <source>
        <dbReference type="EMBL" id="CAA6811076.1"/>
    </source>
</evidence>
<evidence type="ECO:0000259" key="3">
    <source>
        <dbReference type="Pfam" id="PF01551"/>
    </source>
</evidence>
<dbReference type="SUPFAM" id="SSF51261">
    <property type="entry name" value="Duplicated hybrid motif"/>
    <property type="match status" value="1"/>
</dbReference>
<dbReference type="AlphaFoldDB" id="A0A6S6T854"/>
<protein>
    <recommendedName>
        <fullName evidence="3">M23ase beta-sheet core domain-containing protein</fullName>
    </recommendedName>
</protein>
<feature type="chain" id="PRO_5027828101" description="M23ase beta-sheet core domain-containing protein" evidence="2">
    <location>
        <begin position="20"/>
        <end position="392"/>
    </location>
</feature>
<dbReference type="EMBL" id="CACVAW010000044">
    <property type="protein sequence ID" value="CAA6811076.1"/>
    <property type="molecule type" value="Genomic_DNA"/>
</dbReference>
<organism evidence="4">
    <name type="scientific">uncultured Campylobacterales bacterium</name>
    <dbReference type="NCBI Taxonomy" id="352960"/>
    <lineage>
        <taxon>Bacteria</taxon>
        <taxon>Pseudomonadati</taxon>
        <taxon>Campylobacterota</taxon>
        <taxon>Epsilonproteobacteria</taxon>
        <taxon>Campylobacterales</taxon>
        <taxon>environmental samples</taxon>
    </lineage>
</organism>
<gene>
    <name evidence="4" type="ORF">HELGO_WM6396</name>
</gene>
<sequence>MIKLILILLSLTLFCNADSLDNKILKTQKKSNSTSSKEKKLKTELKDLARDISREEKELKSIKSKIKKLTKKIKTSTNNYEKSVTKEKELGIRIDTIEQKKLSLENNISTLLIKNFSLVKNQVNPSIDDIVTSDIINKVTKISTNSLKELQQSHLQESKKIKSTQKSLTTIKKDIDSYNKKQKKLKSLETKLNSSIKKLGKTKKSYKKQLQILADEKKEIQKILKSLNLEKHTTNKYVSTKDIDNTKVKLVGSSYQKSKVYKYTGKKLLSPIKNATLKRRFGNYTDPIYKIKLFHNSIILKAPTLNAKVRNMADGKIVFASNTKLLKNVVIIKTNSNLNFIYANLDTIAPIVKIGKRLKKGYVLGRVREFLNLEVTYKKYNIDPTGVIKGLK</sequence>
<proteinExistence type="predicted"/>
<feature type="domain" description="M23ase beta-sheet core" evidence="3">
    <location>
        <begin position="294"/>
        <end position="368"/>
    </location>
</feature>
<evidence type="ECO:0000256" key="1">
    <source>
        <dbReference type="SAM" id="Coils"/>
    </source>
</evidence>